<dbReference type="PANTHER" id="PTHR46233:SF3">
    <property type="entry name" value="HYDROXYACYLGLUTATHIONE HYDROLASE GLOC"/>
    <property type="match status" value="1"/>
</dbReference>
<dbReference type="Proteomes" id="UP000077317">
    <property type="component" value="Chromosome"/>
</dbReference>
<keyword evidence="7" id="KW-1185">Reference proteome</keyword>
<dbReference type="InterPro" id="IPR051453">
    <property type="entry name" value="MBL_Glyoxalase_II"/>
</dbReference>
<dbReference type="PANTHER" id="PTHR46233">
    <property type="entry name" value="HYDROXYACYLGLUTATHIONE HYDROLASE GLOC"/>
    <property type="match status" value="1"/>
</dbReference>
<comment type="cofactor">
    <cofactor evidence="1">
        <name>Zn(2+)</name>
        <dbReference type="ChEBI" id="CHEBI:29105"/>
    </cofactor>
</comment>
<reference evidence="6 7" key="1">
    <citation type="journal article" date="2016" name="Int. J. Syst. Evol. Microbiol.">
        <title>Streptococcuspantholopis sp. nov., isolated from faeces of the Tibetan antelope (Pantholops hodgsonii).</title>
        <authorList>
            <person name="Bai X."/>
            <person name="Xiong Y."/>
            <person name="Lu S."/>
            <person name="Jin D."/>
            <person name="Lai X."/>
            <person name="Yang J."/>
            <person name="Niu L."/>
            <person name="Hu S."/>
            <person name="Meng X."/>
            <person name="Pu J."/>
            <person name="Ye C."/>
            <person name="Xu J."/>
        </authorList>
    </citation>
    <scope>NUCLEOTIDE SEQUENCE [LARGE SCALE GENOMIC DNA]</scope>
    <source>
        <strain evidence="6 7">TA 26</strain>
    </source>
</reference>
<dbReference type="EMBL" id="CP014699">
    <property type="protein sequence ID" value="AND79490.1"/>
    <property type="molecule type" value="Genomic_DNA"/>
</dbReference>
<dbReference type="GO" id="GO:0046872">
    <property type="term" value="F:metal ion binding"/>
    <property type="evidence" value="ECO:0007669"/>
    <property type="project" value="UniProtKB-KW"/>
</dbReference>
<dbReference type="SUPFAM" id="SSF56281">
    <property type="entry name" value="Metallo-hydrolase/oxidoreductase"/>
    <property type="match status" value="1"/>
</dbReference>
<dbReference type="OrthoDB" id="9802897at2"/>
<dbReference type="GO" id="GO:0016787">
    <property type="term" value="F:hydrolase activity"/>
    <property type="evidence" value="ECO:0007669"/>
    <property type="project" value="UniProtKB-KW"/>
</dbReference>
<evidence type="ECO:0000313" key="6">
    <source>
        <dbReference type="EMBL" id="AND79490.1"/>
    </source>
</evidence>
<proteinExistence type="predicted"/>
<gene>
    <name evidence="6" type="ORF">A0O21_05330</name>
</gene>
<accession>A0A172Q7R3</accession>
<keyword evidence="2" id="KW-0479">Metal-binding</keyword>
<evidence type="ECO:0000256" key="3">
    <source>
        <dbReference type="ARBA" id="ARBA00022801"/>
    </source>
</evidence>
<dbReference type="InterPro" id="IPR001279">
    <property type="entry name" value="Metallo-B-lactamas"/>
</dbReference>
<dbReference type="AlphaFoldDB" id="A0A172Q7R3"/>
<evidence type="ECO:0000313" key="7">
    <source>
        <dbReference type="Proteomes" id="UP000077317"/>
    </source>
</evidence>
<organism evidence="6 7">
    <name type="scientific">Streptococcus pantholopis</name>
    <dbReference type="NCBI Taxonomy" id="1811193"/>
    <lineage>
        <taxon>Bacteria</taxon>
        <taxon>Bacillati</taxon>
        <taxon>Bacillota</taxon>
        <taxon>Bacilli</taxon>
        <taxon>Lactobacillales</taxon>
        <taxon>Streptococcaceae</taxon>
        <taxon>Streptococcus</taxon>
    </lineage>
</organism>
<dbReference type="RefSeq" id="WP_067062406.1">
    <property type="nucleotide sequence ID" value="NZ_CP014699.1"/>
</dbReference>
<sequence length="210" mass="23381">MIQKISVSDFFTVNTYFVIDEISQSGFIIDPGAQGELLLQVIEQQQWQIEKILLTHGHFDHTGAVDFLREKLGINAYADPKAQSYLLDPYFNLSRQCVGDRVVQNVLPFGSDRILLKNNPQFYLDIRHTPGHSPDSVSFYAARDKALIAGDTIYQGGLGLTHFPGGDLLELKKSIQNVIFSYGGSVLIYSGHSEPLTVAALKSKNIFFAK</sequence>
<name>A0A172Q7R3_9STRE</name>
<keyword evidence="3" id="KW-0378">Hydrolase</keyword>
<evidence type="ECO:0000256" key="2">
    <source>
        <dbReference type="ARBA" id="ARBA00022723"/>
    </source>
</evidence>
<protein>
    <recommendedName>
        <fullName evidence="5">Metallo-beta-lactamase domain-containing protein</fullName>
    </recommendedName>
</protein>
<evidence type="ECO:0000259" key="5">
    <source>
        <dbReference type="SMART" id="SM00849"/>
    </source>
</evidence>
<keyword evidence="4" id="KW-0862">Zinc</keyword>
<evidence type="ECO:0000256" key="1">
    <source>
        <dbReference type="ARBA" id="ARBA00001947"/>
    </source>
</evidence>
<dbReference type="KEGG" id="spat:A0O21_05330"/>
<feature type="domain" description="Metallo-beta-lactamase" evidence="5">
    <location>
        <begin position="12"/>
        <end position="192"/>
    </location>
</feature>
<dbReference type="Gene3D" id="3.60.15.10">
    <property type="entry name" value="Ribonuclease Z/Hydroxyacylglutathione hydrolase-like"/>
    <property type="match status" value="1"/>
</dbReference>
<dbReference type="STRING" id="1811193.A0O21_05330"/>
<dbReference type="Pfam" id="PF00753">
    <property type="entry name" value="Lactamase_B"/>
    <property type="match status" value="1"/>
</dbReference>
<dbReference type="CDD" id="cd06262">
    <property type="entry name" value="metallo-hydrolase-like_MBL-fold"/>
    <property type="match status" value="1"/>
</dbReference>
<dbReference type="SMART" id="SM00849">
    <property type="entry name" value="Lactamase_B"/>
    <property type="match status" value="1"/>
</dbReference>
<reference evidence="7" key="2">
    <citation type="submission" date="2016-03" db="EMBL/GenBank/DDBJ databases">
        <title>Streptococcus antelopensis sp. nov., isolated from the feces of the Tibetan antelope (Pantholops hodgsonii) in Hoh Xil National Nature Reserve, Qinghai, China.</title>
        <authorList>
            <person name="Bai X."/>
        </authorList>
    </citation>
    <scope>NUCLEOTIDE SEQUENCE [LARGE SCALE GENOMIC DNA]</scope>
    <source>
        <strain evidence="7">TA 26</strain>
    </source>
</reference>
<dbReference type="InterPro" id="IPR036866">
    <property type="entry name" value="RibonucZ/Hydroxyglut_hydro"/>
</dbReference>
<evidence type="ECO:0000256" key="4">
    <source>
        <dbReference type="ARBA" id="ARBA00022833"/>
    </source>
</evidence>